<accession>A0ACB9BU06</accession>
<proteinExistence type="predicted"/>
<reference evidence="2" key="1">
    <citation type="journal article" date="2022" name="Mol. Ecol. Resour.">
        <title>The genomes of chicory, endive, great burdock and yacon provide insights into Asteraceae palaeo-polyploidization history and plant inulin production.</title>
        <authorList>
            <person name="Fan W."/>
            <person name="Wang S."/>
            <person name="Wang H."/>
            <person name="Wang A."/>
            <person name="Jiang F."/>
            <person name="Liu H."/>
            <person name="Zhao H."/>
            <person name="Xu D."/>
            <person name="Zhang Y."/>
        </authorList>
    </citation>
    <scope>NUCLEOTIDE SEQUENCE [LARGE SCALE GENOMIC DNA]</scope>
    <source>
        <strain evidence="2">cv. Yunnan</strain>
    </source>
</reference>
<keyword evidence="2" id="KW-1185">Reference proteome</keyword>
<name>A0ACB9BU06_9ASTR</name>
<comment type="caution">
    <text evidence="1">The sequence shown here is derived from an EMBL/GenBank/DDBJ whole genome shotgun (WGS) entry which is preliminary data.</text>
</comment>
<sequence>MGRAVLWNVSIRKAVAVIVPNMANGIYGTALGFGVCRETNDPKIVKIRYISGQSDMESITHIPWQVEVFTLSTGAWRSPYGSNLPRKSIIFCRLQVVVIDRFLYWHATDTITMDGGFRSYHLIISFDMTSEEFGEINFPDSLVHNQSGYTLSISKLRESLVVLEYSVEANVASVWIMGDGVLKSFTKLFTINVNAPNAFARGFRKSGEPIIEIVKCYHGWFHVTSLVVFEPYSKHINHLGISGFACPSCVYPYMETLLLLDQPDSVIYNKGERYISKRIEGF</sequence>
<evidence type="ECO:0000313" key="2">
    <source>
        <dbReference type="Proteomes" id="UP001056120"/>
    </source>
</evidence>
<protein>
    <submittedName>
        <fullName evidence="1">Uncharacterized protein</fullName>
    </submittedName>
</protein>
<evidence type="ECO:0000313" key="1">
    <source>
        <dbReference type="EMBL" id="KAI3725455.1"/>
    </source>
</evidence>
<dbReference type="Proteomes" id="UP001056120">
    <property type="component" value="Linkage Group LG22"/>
</dbReference>
<gene>
    <name evidence="1" type="ORF">L1987_65243</name>
</gene>
<dbReference type="EMBL" id="CM042039">
    <property type="protein sequence ID" value="KAI3725455.1"/>
    <property type="molecule type" value="Genomic_DNA"/>
</dbReference>
<organism evidence="1 2">
    <name type="scientific">Smallanthus sonchifolius</name>
    <dbReference type="NCBI Taxonomy" id="185202"/>
    <lineage>
        <taxon>Eukaryota</taxon>
        <taxon>Viridiplantae</taxon>
        <taxon>Streptophyta</taxon>
        <taxon>Embryophyta</taxon>
        <taxon>Tracheophyta</taxon>
        <taxon>Spermatophyta</taxon>
        <taxon>Magnoliopsida</taxon>
        <taxon>eudicotyledons</taxon>
        <taxon>Gunneridae</taxon>
        <taxon>Pentapetalae</taxon>
        <taxon>asterids</taxon>
        <taxon>campanulids</taxon>
        <taxon>Asterales</taxon>
        <taxon>Asteraceae</taxon>
        <taxon>Asteroideae</taxon>
        <taxon>Heliantheae alliance</taxon>
        <taxon>Millerieae</taxon>
        <taxon>Smallanthus</taxon>
    </lineage>
</organism>
<reference evidence="1 2" key="2">
    <citation type="journal article" date="2022" name="Mol. Ecol. Resour.">
        <title>The genomes of chicory, endive, great burdock and yacon provide insights into Asteraceae paleo-polyploidization history and plant inulin production.</title>
        <authorList>
            <person name="Fan W."/>
            <person name="Wang S."/>
            <person name="Wang H."/>
            <person name="Wang A."/>
            <person name="Jiang F."/>
            <person name="Liu H."/>
            <person name="Zhao H."/>
            <person name="Xu D."/>
            <person name="Zhang Y."/>
        </authorList>
    </citation>
    <scope>NUCLEOTIDE SEQUENCE [LARGE SCALE GENOMIC DNA]</scope>
    <source>
        <strain evidence="2">cv. Yunnan</strain>
        <tissue evidence="1">Leaves</tissue>
    </source>
</reference>